<evidence type="ECO:0000256" key="5">
    <source>
        <dbReference type="ARBA" id="ARBA00022729"/>
    </source>
</evidence>
<dbReference type="InterPro" id="IPR000326">
    <property type="entry name" value="PAP2/HPO"/>
</dbReference>
<keyword evidence="6" id="KW-0574">Periplasm</keyword>
<dbReference type="InterPro" id="IPR018296">
    <property type="entry name" value="Acid_Pase_classA_bac_CS"/>
</dbReference>
<sequence>MKKRVMAFCIAGLFSSAAFALAPPGNDSTTKPDLYYLTNAQAIDSLALLPPPPEIGSIAFLNDQAMYEKGRLLRSTERGKLAEEDANLSGGGVANAFSGAFGSPITEKDSPELHKLLTNMIEDAGDLATRGAKEKYMRIRPFAFYGVPTCNTKEQDKLSKNGSYPSGHTSIGWATALVLAEINPQRQNDILKRGFELGQSRVICGYHWQSDIDAARVVGSAVVATLHTNAAFQQQLQKAKDEFAKQQKK</sequence>
<evidence type="ECO:0000313" key="12">
    <source>
        <dbReference type="Proteomes" id="UP000029481"/>
    </source>
</evidence>
<dbReference type="PROSITE" id="PS01157">
    <property type="entry name" value="ACID_PHOSPH_CL_A"/>
    <property type="match status" value="1"/>
</dbReference>
<accession>A0A089PXS6</accession>
<dbReference type="AlphaFoldDB" id="A0A089PXS6"/>
<evidence type="ECO:0000256" key="4">
    <source>
        <dbReference type="ARBA" id="ARBA00012646"/>
    </source>
</evidence>
<feature type="domain" description="Phosphatidic acid phosphatase type 2/haloperoxidase" evidence="10">
    <location>
        <begin position="115"/>
        <end position="227"/>
    </location>
</feature>
<dbReference type="EMBL" id="CP009451">
    <property type="protein sequence ID" value="AIR03761.1"/>
    <property type="molecule type" value="Genomic_DNA"/>
</dbReference>
<evidence type="ECO:0000256" key="3">
    <source>
        <dbReference type="ARBA" id="ARBA00009017"/>
    </source>
</evidence>
<evidence type="ECO:0000313" key="11">
    <source>
        <dbReference type="EMBL" id="AIR03761.1"/>
    </source>
</evidence>
<dbReference type="InterPro" id="IPR036938">
    <property type="entry name" value="PAP2/HPO_sf"/>
</dbReference>
<dbReference type="SMART" id="SM00014">
    <property type="entry name" value="acidPPc"/>
    <property type="match status" value="1"/>
</dbReference>
<evidence type="ECO:0000256" key="6">
    <source>
        <dbReference type="ARBA" id="ARBA00022764"/>
    </source>
</evidence>
<evidence type="ECO:0000256" key="2">
    <source>
        <dbReference type="ARBA" id="ARBA00004418"/>
    </source>
</evidence>
<feature type="signal peptide" evidence="9">
    <location>
        <begin position="1"/>
        <end position="20"/>
    </location>
</feature>
<keyword evidence="12" id="KW-1185">Reference proteome</keyword>
<dbReference type="GO" id="GO:0003993">
    <property type="term" value="F:acid phosphatase activity"/>
    <property type="evidence" value="ECO:0007669"/>
    <property type="project" value="UniProtKB-EC"/>
</dbReference>
<dbReference type="NCBIfam" id="NF045654">
    <property type="entry name" value="APhasePhoC"/>
    <property type="match status" value="1"/>
</dbReference>
<keyword evidence="7 8" id="KW-0378">Hydrolase</keyword>
<evidence type="ECO:0000259" key="10">
    <source>
        <dbReference type="SMART" id="SM00014"/>
    </source>
</evidence>
<dbReference type="InterPro" id="IPR054904">
    <property type="entry name" value="Acid_Phosphatase_PhoC"/>
</dbReference>
<comment type="similarity">
    <text evidence="3 8">Belongs to the class A bacterial acid phosphatase family.</text>
</comment>
<comment type="subcellular location">
    <subcellularLocation>
        <location evidence="2">Periplasm</location>
    </subcellularLocation>
</comment>
<evidence type="ECO:0000256" key="9">
    <source>
        <dbReference type="SAM" id="SignalP"/>
    </source>
</evidence>
<dbReference type="Pfam" id="PF01569">
    <property type="entry name" value="PAP2"/>
    <property type="match status" value="1"/>
</dbReference>
<dbReference type="CDD" id="cd03397">
    <property type="entry name" value="PAP2_acid_phosphatase"/>
    <property type="match status" value="1"/>
</dbReference>
<dbReference type="Proteomes" id="UP000029481">
    <property type="component" value="Chromosome"/>
</dbReference>
<evidence type="ECO:0000256" key="1">
    <source>
        <dbReference type="ARBA" id="ARBA00000032"/>
    </source>
</evidence>
<dbReference type="KEGG" id="cnt:JT31_03800"/>
<dbReference type="InterPro" id="IPR001011">
    <property type="entry name" value="Acid_Pase_classA_bac"/>
</dbReference>
<organism evidence="11 12">
    <name type="scientific">Cedecea neteri</name>
    <dbReference type="NCBI Taxonomy" id="158822"/>
    <lineage>
        <taxon>Bacteria</taxon>
        <taxon>Pseudomonadati</taxon>
        <taxon>Pseudomonadota</taxon>
        <taxon>Gammaproteobacteria</taxon>
        <taxon>Enterobacterales</taxon>
        <taxon>Enterobacteriaceae</taxon>
        <taxon>Cedecea</taxon>
    </lineage>
</organism>
<dbReference type="GO" id="GO:0030288">
    <property type="term" value="C:outer membrane-bounded periplasmic space"/>
    <property type="evidence" value="ECO:0007669"/>
    <property type="project" value="InterPro"/>
</dbReference>
<dbReference type="Gene3D" id="1.20.144.10">
    <property type="entry name" value="Phosphatidic acid phosphatase type 2/haloperoxidase"/>
    <property type="match status" value="1"/>
</dbReference>
<dbReference type="RefSeq" id="WP_038473430.1">
    <property type="nucleotide sequence ID" value="NZ_CP009451.1"/>
</dbReference>
<dbReference type="OrthoDB" id="9805301at2"/>
<protein>
    <recommendedName>
        <fullName evidence="4 8">Acid phosphatase</fullName>
        <ecNumber evidence="4 8">3.1.3.2</ecNumber>
    </recommendedName>
</protein>
<gene>
    <name evidence="11" type="ORF">JT31_03800</name>
</gene>
<dbReference type="PIRSF" id="PIRSF000897">
    <property type="entry name" value="Acid_Ptase_ClsA"/>
    <property type="match status" value="1"/>
</dbReference>
<evidence type="ECO:0000256" key="8">
    <source>
        <dbReference type="PIRNR" id="PIRNR000897"/>
    </source>
</evidence>
<dbReference type="SUPFAM" id="SSF48317">
    <property type="entry name" value="Acid phosphatase/Vanadium-dependent haloperoxidase"/>
    <property type="match status" value="1"/>
</dbReference>
<feature type="chain" id="PRO_5001848924" description="Acid phosphatase" evidence="9">
    <location>
        <begin position="21"/>
        <end position="249"/>
    </location>
</feature>
<evidence type="ECO:0000256" key="7">
    <source>
        <dbReference type="ARBA" id="ARBA00022801"/>
    </source>
</evidence>
<proteinExistence type="inferred from homology"/>
<keyword evidence="5 9" id="KW-0732">Signal</keyword>
<reference evidence="11 12" key="1">
    <citation type="submission" date="2014-09" db="EMBL/GenBank/DDBJ databases">
        <title>Cedecea neteri SSMD04 Genome Sequencing.</title>
        <authorList>
            <person name="Tan J.-Y."/>
        </authorList>
    </citation>
    <scope>NUCLEOTIDE SEQUENCE [LARGE SCALE GENOMIC DNA]</scope>
    <source>
        <strain evidence="11 12">SSMD04</strain>
    </source>
</reference>
<name>A0A089PXS6_9ENTR</name>
<comment type="catalytic activity">
    <reaction evidence="1 8">
        <text>a phosphate monoester + H2O = an alcohol + phosphate</text>
        <dbReference type="Rhea" id="RHEA:15017"/>
        <dbReference type="ChEBI" id="CHEBI:15377"/>
        <dbReference type="ChEBI" id="CHEBI:30879"/>
        <dbReference type="ChEBI" id="CHEBI:43474"/>
        <dbReference type="ChEBI" id="CHEBI:67140"/>
        <dbReference type="EC" id="3.1.3.2"/>
    </reaction>
</comment>
<dbReference type="PRINTS" id="PR00483">
    <property type="entry name" value="BACPHPHTASE"/>
</dbReference>
<dbReference type="EC" id="3.1.3.2" evidence="4 8"/>